<accession>A0A7W6GN83</accession>
<dbReference type="SUPFAM" id="SSF81296">
    <property type="entry name" value="E set domains"/>
    <property type="match status" value="1"/>
</dbReference>
<dbReference type="Pfam" id="PF08770">
    <property type="entry name" value="SoxZ"/>
    <property type="match status" value="1"/>
</dbReference>
<organism evidence="4 5">
    <name type="scientific">Sphingobium fontiphilum</name>
    <dbReference type="NCBI Taxonomy" id="944425"/>
    <lineage>
        <taxon>Bacteria</taxon>
        <taxon>Pseudomonadati</taxon>
        <taxon>Pseudomonadota</taxon>
        <taxon>Alphaproteobacteria</taxon>
        <taxon>Sphingomonadales</taxon>
        <taxon>Sphingomonadaceae</taxon>
        <taxon>Sphingobium</taxon>
    </lineage>
</organism>
<evidence type="ECO:0000259" key="3">
    <source>
        <dbReference type="Pfam" id="PF13501"/>
    </source>
</evidence>
<feature type="domain" description="Ig-like SoxY" evidence="3">
    <location>
        <begin position="44"/>
        <end position="147"/>
    </location>
</feature>
<dbReference type="NCBIfam" id="TIGR04557">
    <property type="entry name" value="fuse_rel_SoxYZ"/>
    <property type="match status" value="1"/>
</dbReference>
<name>A0A7W6GN83_9SPHN</name>
<dbReference type="Pfam" id="PF13501">
    <property type="entry name" value="SoxY"/>
    <property type="match status" value="1"/>
</dbReference>
<comment type="caution">
    <text evidence="4">The sequence shown here is derived from an EMBL/GenBank/DDBJ whole genome shotgun (WGS) entry which is preliminary data.</text>
</comment>
<keyword evidence="1" id="KW-0732">Signal</keyword>
<dbReference type="InterPro" id="IPR014880">
    <property type="entry name" value="SoxZ_dom"/>
</dbReference>
<reference evidence="4 5" key="1">
    <citation type="submission" date="2020-08" db="EMBL/GenBank/DDBJ databases">
        <title>Genomic Encyclopedia of Type Strains, Phase IV (KMG-IV): sequencing the most valuable type-strain genomes for metagenomic binning, comparative biology and taxonomic classification.</title>
        <authorList>
            <person name="Goeker M."/>
        </authorList>
    </citation>
    <scope>NUCLEOTIDE SEQUENCE [LARGE SCALE GENOMIC DNA]</scope>
    <source>
        <strain evidence="4 5">DSM 29348</strain>
    </source>
</reference>
<dbReference type="Gene3D" id="2.60.40.2470">
    <property type="entry name" value="SoxY domain"/>
    <property type="match status" value="1"/>
</dbReference>
<sequence>MKRGDRRSIMLALTLMAAAQSAAHARTAPVDPLGSPMWNAHAATLFGADPVRFDPRVKVQHPMIAENQRAFPVAIDARGIEGVKRIILFADLNPIPVAIDYRPEGAEPYIATRIKLDQRTPVRGAVQLASGEWLVSGEWVDAAGGGCSAPPVSRVKGDWAEHLGEIRGEAWPVADGNARLRLSFRHPMDTGLVENIATYHLEALSVKGVGREPLGTMEIWASVAEDPAITLMPAAQPGEMLTVEARDTNGRDYRARVAVAKQSPHPLASAP</sequence>
<proteinExistence type="predicted"/>
<gene>
    <name evidence="4" type="ORF">GGR44_000889</name>
</gene>
<evidence type="ECO:0000256" key="1">
    <source>
        <dbReference type="SAM" id="SignalP"/>
    </source>
</evidence>
<feature type="chain" id="PRO_5031104641" evidence="1">
    <location>
        <begin position="26"/>
        <end position="271"/>
    </location>
</feature>
<dbReference type="Proteomes" id="UP000552757">
    <property type="component" value="Unassembled WGS sequence"/>
</dbReference>
<protein>
    <submittedName>
        <fullName evidence="4">Sulfur-oxidizing protein SoxY</fullName>
    </submittedName>
</protein>
<dbReference type="InterPro" id="IPR038162">
    <property type="entry name" value="SoxY_sf"/>
</dbReference>
<dbReference type="InterPro" id="IPR014756">
    <property type="entry name" value="Ig_E-set"/>
</dbReference>
<dbReference type="InterPro" id="IPR030831">
    <property type="entry name" value="Fuse-rel_SoxYZ"/>
</dbReference>
<dbReference type="EMBL" id="JACIEB010000002">
    <property type="protein sequence ID" value="MBB3981242.1"/>
    <property type="molecule type" value="Genomic_DNA"/>
</dbReference>
<feature type="domain" description="Sulphur oxidation protein SoxZ" evidence="2">
    <location>
        <begin position="174"/>
        <end position="256"/>
    </location>
</feature>
<evidence type="ECO:0000313" key="5">
    <source>
        <dbReference type="Proteomes" id="UP000552757"/>
    </source>
</evidence>
<dbReference type="AlphaFoldDB" id="A0A7W6GN83"/>
<dbReference type="Gene3D" id="2.60.40.10">
    <property type="entry name" value="Immunoglobulins"/>
    <property type="match status" value="1"/>
</dbReference>
<dbReference type="InterPro" id="IPR032711">
    <property type="entry name" value="SoxY"/>
</dbReference>
<keyword evidence="5" id="KW-1185">Reference proteome</keyword>
<dbReference type="InterPro" id="IPR013783">
    <property type="entry name" value="Ig-like_fold"/>
</dbReference>
<evidence type="ECO:0000313" key="4">
    <source>
        <dbReference type="EMBL" id="MBB3981242.1"/>
    </source>
</evidence>
<evidence type="ECO:0000259" key="2">
    <source>
        <dbReference type="Pfam" id="PF08770"/>
    </source>
</evidence>
<feature type="signal peptide" evidence="1">
    <location>
        <begin position="1"/>
        <end position="25"/>
    </location>
</feature>